<evidence type="ECO:0000313" key="3">
    <source>
        <dbReference type="EMBL" id="NGO42678.1"/>
    </source>
</evidence>
<evidence type="ECO:0000313" key="4">
    <source>
        <dbReference type="Proteomes" id="UP001518140"/>
    </source>
</evidence>
<feature type="region of interest" description="Disordered" evidence="1">
    <location>
        <begin position="36"/>
        <end position="81"/>
    </location>
</feature>
<feature type="chain" id="PRO_5045892617" description="Heavy metal-binding domain-containing protein" evidence="2">
    <location>
        <begin position="24"/>
        <end position="330"/>
    </location>
</feature>
<name>A0ABX0DLL3_9ACTN</name>
<feature type="signal peptide" evidence="2">
    <location>
        <begin position="1"/>
        <end position="23"/>
    </location>
</feature>
<evidence type="ECO:0008006" key="5">
    <source>
        <dbReference type="Google" id="ProtNLM"/>
    </source>
</evidence>
<feature type="compositionally biased region" description="Low complexity" evidence="1">
    <location>
        <begin position="40"/>
        <end position="51"/>
    </location>
</feature>
<organism evidence="3 4">
    <name type="scientific">Streptomyces ureilyticus</name>
    <dbReference type="NCBI Taxonomy" id="1775131"/>
    <lineage>
        <taxon>Bacteria</taxon>
        <taxon>Bacillati</taxon>
        <taxon>Actinomycetota</taxon>
        <taxon>Actinomycetes</taxon>
        <taxon>Kitasatosporales</taxon>
        <taxon>Streptomycetaceae</taxon>
        <taxon>Streptomyces</taxon>
    </lineage>
</organism>
<dbReference type="Proteomes" id="UP001518140">
    <property type="component" value="Unassembled WGS sequence"/>
</dbReference>
<keyword evidence="4" id="KW-1185">Reference proteome</keyword>
<sequence>MHTALKLTTFAAALAATFGTAYGVGNAIDPVVSDDDKTAEAAQHGGHAAGAEKGGGGGHGEGGEAAGGHAAELPGGLQTSEGGYTLDLKTSRIEAGAATELSFAIVKDSTGRNVTAYQREHEKELHLIVASRDLTVYRHLHPARAADGTWSIPVELPKAGGYRVFADFKPKGAAEGLTLGSDLAVSGPYKPAELPKPAPTAIVDDYKVTLNGELRPGAGSELQLNVTKDGKPVRNLQPYLGAYGHLVALRSGDLAYLHVHPNGEPGDGKTQPGPQVSFTATAPSKGAYRLFLDFKHEGKVRTAAFTVYAGGAPAAEPTTAEEHGSDGHGH</sequence>
<feature type="region of interest" description="Disordered" evidence="1">
    <location>
        <begin position="260"/>
        <end position="280"/>
    </location>
</feature>
<proteinExistence type="predicted"/>
<feature type="compositionally biased region" description="Gly residues" evidence="1">
    <location>
        <begin position="52"/>
        <end position="66"/>
    </location>
</feature>
<accession>A0ABX0DLL3</accession>
<reference evidence="3 4" key="1">
    <citation type="submission" date="2020-02" db="EMBL/GenBank/DDBJ databases">
        <title>Whole-genome analyses of novel actinobacteria.</title>
        <authorList>
            <person name="Sahin N."/>
            <person name="Tokatli A."/>
        </authorList>
    </citation>
    <scope>NUCLEOTIDE SEQUENCE [LARGE SCALE GENOMIC DNA]</scope>
    <source>
        <strain evidence="3 4">YC419</strain>
    </source>
</reference>
<keyword evidence="2" id="KW-0732">Signal</keyword>
<evidence type="ECO:0000256" key="1">
    <source>
        <dbReference type="SAM" id="MobiDB-lite"/>
    </source>
</evidence>
<gene>
    <name evidence="3" type="ORF">G6048_11025</name>
</gene>
<comment type="caution">
    <text evidence="3">The sequence shown here is derived from an EMBL/GenBank/DDBJ whole genome shotgun (WGS) entry which is preliminary data.</text>
</comment>
<feature type="compositionally biased region" description="Low complexity" evidence="1">
    <location>
        <begin position="67"/>
        <end position="76"/>
    </location>
</feature>
<evidence type="ECO:0000256" key="2">
    <source>
        <dbReference type="SAM" id="SignalP"/>
    </source>
</evidence>
<dbReference type="EMBL" id="JAAKZX010000025">
    <property type="protein sequence ID" value="NGO42678.1"/>
    <property type="molecule type" value="Genomic_DNA"/>
</dbReference>
<protein>
    <recommendedName>
        <fullName evidence="5">Heavy metal-binding domain-containing protein</fullName>
    </recommendedName>
</protein>
<dbReference type="RefSeq" id="WP_165339302.1">
    <property type="nucleotide sequence ID" value="NZ_JAAKZX010000025.1"/>
</dbReference>